<keyword evidence="1" id="KW-0472">Membrane</keyword>
<dbReference type="AlphaFoldDB" id="A0A9D5X7A3"/>
<keyword evidence="1" id="KW-0812">Transmembrane</keyword>
<feature type="transmembrane region" description="Helical" evidence="1">
    <location>
        <begin position="6"/>
        <end position="26"/>
    </location>
</feature>
<feature type="transmembrane region" description="Helical" evidence="1">
    <location>
        <begin position="54"/>
        <end position="74"/>
    </location>
</feature>
<evidence type="ECO:0000313" key="2">
    <source>
        <dbReference type="EMBL" id="MBF4802568.1"/>
    </source>
</evidence>
<reference evidence="2" key="1">
    <citation type="submission" date="2020-04" db="EMBL/GenBank/DDBJ databases">
        <title>Deep metagenomics examines the oral microbiome during advanced dental caries in children, revealing novel taxa and co-occurrences with host molecules.</title>
        <authorList>
            <person name="Baker J.L."/>
            <person name="Morton J.T."/>
            <person name="Dinis M."/>
            <person name="Alvarez R."/>
            <person name="Tran N.C."/>
            <person name="Knight R."/>
            <person name="Edlund A."/>
        </authorList>
    </citation>
    <scope>NUCLEOTIDE SEQUENCE</scope>
    <source>
        <strain evidence="2">JCVI_3_bin.11</strain>
    </source>
</reference>
<dbReference type="Proteomes" id="UP000787322">
    <property type="component" value="Unassembled WGS sequence"/>
</dbReference>
<evidence type="ECO:0000256" key="1">
    <source>
        <dbReference type="SAM" id="Phobius"/>
    </source>
</evidence>
<feature type="transmembrane region" description="Helical" evidence="1">
    <location>
        <begin position="80"/>
        <end position="103"/>
    </location>
</feature>
<gene>
    <name evidence="2" type="ORF">HXK24_01915</name>
</gene>
<dbReference type="EMBL" id="JABZGU010000023">
    <property type="protein sequence ID" value="MBF4802568.1"/>
    <property type="molecule type" value="Genomic_DNA"/>
</dbReference>
<keyword evidence="1" id="KW-1133">Transmembrane helix</keyword>
<comment type="caution">
    <text evidence="2">The sequence shown here is derived from an EMBL/GenBank/DDBJ whole genome shotgun (WGS) entry which is preliminary data.</text>
</comment>
<name>A0A9D5X7A3_9ACTN</name>
<evidence type="ECO:0000313" key="3">
    <source>
        <dbReference type="Proteomes" id="UP000787322"/>
    </source>
</evidence>
<accession>A0A9D5X7A3</accession>
<evidence type="ECO:0008006" key="4">
    <source>
        <dbReference type="Google" id="ProtNLM"/>
    </source>
</evidence>
<organism evidence="2 3">
    <name type="scientific">Lancefieldella parvula</name>
    <dbReference type="NCBI Taxonomy" id="1382"/>
    <lineage>
        <taxon>Bacteria</taxon>
        <taxon>Bacillati</taxon>
        <taxon>Actinomycetota</taxon>
        <taxon>Coriobacteriia</taxon>
        <taxon>Coriobacteriales</taxon>
        <taxon>Atopobiaceae</taxon>
        <taxon>Lancefieldella</taxon>
    </lineage>
</organism>
<proteinExistence type="predicted"/>
<protein>
    <recommendedName>
        <fullName evidence="4">DUF3784 domain-containing protein</fullName>
    </recommendedName>
</protein>
<sequence length="109" mass="12375">MDANIYKGIAIGIISLCFLYIGYVLIKTKNPFLVHWYNIILIPLKYREEFTKRAGIGICIIAAVTLIYSVLIMLLSDSFLLQVITLSFAFIGALYIVGNMVYFMMHGQQ</sequence>